<dbReference type="SFLD" id="SFLDF00027">
    <property type="entry name" value="p-type_atpase"/>
    <property type="match status" value="1"/>
</dbReference>
<dbReference type="SUPFAM" id="SSF81665">
    <property type="entry name" value="Calcium ATPase, transmembrane domain M"/>
    <property type="match status" value="1"/>
</dbReference>
<dbReference type="SFLD" id="SFLDS00003">
    <property type="entry name" value="Haloacid_Dehalogenase"/>
    <property type="match status" value="1"/>
</dbReference>
<dbReference type="InterPro" id="IPR023298">
    <property type="entry name" value="ATPase_P-typ_TM_dom_sf"/>
</dbReference>
<evidence type="ECO:0000256" key="5">
    <source>
        <dbReference type="ARBA" id="ARBA00022840"/>
    </source>
</evidence>
<dbReference type="SUPFAM" id="SSF81653">
    <property type="entry name" value="Calcium ATPase, transduction domain A"/>
    <property type="match status" value="1"/>
</dbReference>
<evidence type="ECO:0000256" key="1">
    <source>
        <dbReference type="ARBA" id="ARBA00004141"/>
    </source>
</evidence>
<dbReference type="STRING" id="657014.SAMN04488092_105105"/>
<dbReference type="InterPro" id="IPR059000">
    <property type="entry name" value="ATPase_P-type_domA"/>
</dbReference>
<dbReference type="Gene3D" id="1.20.1110.10">
    <property type="entry name" value="Calcium-transporting ATPase, transmembrane domain"/>
    <property type="match status" value="1"/>
</dbReference>
<dbReference type="InterPro" id="IPR044492">
    <property type="entry name" value="P_typ_ATPase_HD_dom"/>
</dbReference>
<evidence type="ECO:0000256" key="10">
    <source>
        <dbReference type="SAM" id="MobiDB-lite"/>
    </source>
</evidence>
<proteinExistence type="predicted"/>
<dbReference type="Gene3D" id="2.70.150.10">
    <property type="entry name" value="Calcium-transporting ATPase, cytoplasmic transduction domain A"/>
    <property type="match status" value="1"/>
</dbReference>
<evidence type="ECO:0000256" key="6">
    <source>
        <dbReference type="ARBA" id="ARBA00022842"/>
    </source>
</evidence>
<dbReference type="InterPro" id="IPR036412">
    <property type="entry name" value="HAD-like_sf"/>
</dbReference>
<dbReference type="Pfam" id="PF00689">
    <property type="entry name" value="Cation_ATPase_C"/>
    <property type="match status" value="1"/>
</dbReference>
<dbReference type="Pfam" id="PF00122">
    <property type="entry name" value="E1-E2_ATPase"/>
    <property type="match status" value="1"/>
</dbReference>
<comment type="subcellular location">
    <subcellularLocation>
        <location evidence="1">Membrane</location>
        <topology evidence="1">Multi-pass membrane protein</topology>
    </subcellularLocation>
</comment>
<dbReference type="InterPro" id="IPR023299">
    <property type="entry name" value="ATPase_P-typ_cyto_dom_N"/>
</dbReference>
<keyword evidence="7" id="KW-1278">Translocase</keyword>
<evidence type="ECO:0000256" key="2">
    <source>
        <dbReference type="ARBA" id="ARBA00022692"/>
    </source>
</evidence>
<organism evidence="12 13">
    <name type="scientific">Thalassovita taeanensis</name>
    <dbReference type="NCBI Taxonomy" id="657014"/>
    <lineage>
        <taxon>Bacteria</taxon>
        <taxon>Pseudomonadati</taxon>
        <taxon>Pseudomonadota</taxon>
        <taxon>Alphaproteobacteria</taxon>
        <taxon>Rhodobacterales</taxon>
        <taxon>Roseobacteraceae</taxon>
        <taxon>Thalassovita</taxon>
    </lineage>
</organism>
<keyword evidence="6" id="KW-0460">Magnesium</keyword>
<keyword evidence="4" id="KW-0547">Nucleotide-binding</keyword>
<keyword evidence="13" id="KW-1185">Reference proteome</keyword>
<evidence type="ECO:0000256" key="3">
    <source>
        <dbReference type="ARBA" id="ARBA00022723"/>
    </source>
</evidence>
<evidence type="ECO:0000256" key="4">
    <source>
        <dbReference type="ARBA" id="ARBA00022741"/>
    </source>
</evidence>
<dbReference type="InterPro" id="IPR004014">
    <property type="entry name" value="ATPase_P-typ_cation-transptr_N"/>
</dbReference>
<dbReference type="PRINTS" id="PR00119">
    <property type="entry name" value="CATATPASE"/>
</dbReference>
<evidence type="ECO:0000259" key="11">
    <source>
        <dbReference type="SMART" id="SM00831"/>
    </source>
</evidence>
<dbReference type="EMBL" id="FOEP01000005">
    <property type="protein sequence ID" value="SEQ26866.1"/>
    <property type="molecule type" value="Genomic_DNA"/>
</dbReference>
<dbReference type="InterPro" id="IPR008250">
    <property type="entry name" value="ATPase_P-typ_transduc_dom_A_sf"/>
</dbReference>
<dbReference type="OrthoDB" id="9807843at2"/>
<keyword evidence="2" id="KW-0812">Transmembrane</keyword>
<dbReference type="InterPro" id="IPR001757">
    <property type="entry name" value="P_typ_ATPase"/>
</dbReference>
<feature type="compositionally biased region" description="Polar residues" evidence="10">
    <location>
        <begin position="92"/>
        <end position="114"/>
    </location>
</feature>
<dbReference type="GO" id="GO:0005524">
    <property type="term" value="F:ATP binding"/>
    <property type="evidence" value="ECO:0007669"/>
    <property type="project" value="UniProtKB-KW"/>
</dbReference>
<dbReference type="Proteomes" id="UP000198634">
    <property type="component" value="Unassembled WGS sequence"/>
</dbReference>
<dbReference type="PRINTS" id="PR00120">
    <property type="entry name" value="HATPASE"/>
</dbReference>
<feature type="region of interest" description="Disordered" evidence="10">
    <location>
        <begin position="88"/>
        <end position="114"/>
    </location>
</feature>
<dbReference type="InterPro" id="IPR006068">
    <property type="entry name" value="ATPase_P-typ_cation-transptr_C"/>
</dbReference>
<name>A0A1H9EM86_9RHOB</name>
<dbReference type="SUPFAM" id="SSF56784">
    <property type="entry name" value="HAD-like"/>
    <property type="match status" value="1"/>
</dbReference>
<dbReference type="Pfam" id="PF00690">
    <property type="entry name" value="Cation_ATPase_N"/>
    <property type="match status" value="1"/>
</dbReference>
<dbReference type="PROSITE" id="PS00154">
    <property type="entry name" value="ATPASE_E1_E2"/>
    <property type="match status" value="1"/>
</dbReference>
<evidence type="ECO:0000313" key="13">
    <source>
        <dbReference type="Proteomes" id="UP000198634"/>
    </source>
</evidence>
<dbReference type="GO" id="GO:0005886">
    <property type="term" value="C:plasma membrane"/>
    <property type="evidence" value="ECO:0007669"/>
    <property type="project" value="TreeGrafter"/>
</dbReference>
<reference evidence="12 13" key="1">
    <citation type="submission" date="2016-10" db="EMBL/GenBank/DDBJ databases">
        <authorList>
            <person name="de Groot N.N."/>
        </authorList>
    </citation>
    <scope>NUCLEOTIDE SEQUENCE [LARGE SCALE GENOMIC DNA]</scope>
    <source>
        <strain evidence="12 13">DSM 22007</strain>
    </source>
</reference>
<evidence type="ECO:0000256" key="9">
    <source>
        <dbReference type="ARBA" id="ARBA00023136"/>
    </source>
</evidence>
<protein>
    <submittedName>
        <fullName evidence="12">Ca2+-transporting ATPase</fullName>
    </submittedName>
</protein>
<dbReference type="InterPro" id="IPR018303">
    <property type="entry name" value="ATPase_P-typ_P_site"/>
</dbReference>
<dbReference type="SFLD" id="SFLDG00002">
    <property type="entry name" value="C1.7:_P-type_atpase_like"/>
    <property type="match status" value="1"/>
</dbReference>
<dbReference type="AlphaFoldDB" id="A0A1H9EM86"/>
<dbReference type="Gene3D" id="3.40.1110.10">
    <property type="entry name" value="Calcium-transporting ATPase, cytoplasmic domain N"/>
    <property type="match status" value="1"/>
</dbReference>
<dbReference type="Gene3D" id="3.40.50.1000">
    <property type="entry name" value="HAD superfamily/HAD-like"/>
    <property type="match status" value="1"/>
</dbReference>
<keyword evidence="8" id="KW-1133">Transmembrane helix</keyword>
<gene>
    <name evidence="12" type="ORF">SAMN04488092_105105</name>
</gene>
<dbReference type="GO" id="GO:0005388">
    <property type="term" value="F:P-type calcium transporter activity"/>
    <property type="evidence" value="ECO:0007669"/>
    <property type="project" value="TreeGrafter"/>
</dbReference>
<dbReference type="NCBIfam" id="TIGR01494">
    <property type="entry name" value="ATPase_P-type"/>
    <property type="match status" value="2"/>
</dbReference>
<accession>A0A1H9EM86</accession>
<evidence type="ECO:0000313" key="12">
    <source>
        <dbReference type="EMBL" id="SEQ26866.1"/>
    </source>
</evidence>
<evidence type="ECO:0000256" key="7">
    <source>
        <dbReference type="ARBA" id="ARBA00022967"/>
    </source>
</evidence>
<dbReference type="InterPro" id="IPR023214">
    <property type="entry name" value="HAD_sf"/>
</dbReference>
<sequence>MRTAAITIIHSEVPGRLRLRLAGLRGNTGLAARLAGLVHAETAWLRAEVRTKTGSVILHHDPSTPHHHLVDRLRTLVDTILNDLPHVGAPKTSATAQTARPSPSAPTGTPWHTQSPQDIAAALHSNSARGLTADDARNRLQTEGPNLLPQDEKRSGLGLLKDQFTSLPVLMLGGSAVVSLATGGVADAVATLAVVMVNGVLGYVTEGQAESVIHALMESGTGNENVTVLRDGQPVEIAAADVVRGDLYAVRAGGQVVADSRLVSADRLLVDESPLTGETMPVEKAAETKVSADAPIGSRATMLHSGTIVTEGQGLGLVVATGRHTAAAQIALLSQHATRPRAPVEEELDILGSKLVQISLAACGALMGIGWMRGYGLAGMLKDALALGVAAVPEGLPVVATTTMALGLKKMEKRGILIRRIDAVESLGALQTICLDKTGTLTQNRMQVIAATRGLSEIPLTDLALLGSLAEAAVLNNDSATSPGAANGSSATERALMEFALDCGIDAVELRAARPRHTTVERTLRRPWMATCHDGPTPLTVVKGAPDAVLARCSHLFDGVETRPLTDSDRATIIGLNDQLAARPTRVLGFARGETAPTDDEVSGLTWLGHLAMVDPLRPGAKDFISALHRAGIETVMITGDQAATAGAIARELDLANGGPVRIIDSTTLTAMDPALLSGLARKTHVFARVSADQKLAIVQALQATGRVVAMTGDGVNDAPALKAANIGIAMGASGTDLARGVANVVIRDDELTTLIDAIARGRTVYRNIRRALDFLVTTNMSEIIVTMAEALHGPGEMESPMELLWINLVTDVLPGLGLALADPDADAMSQPPRDPSQPIIPREHMQRIGIDGVTIAASALTSHFIGLSRYGPGPQTRAMTFLSLSLGQLFYTMTCQRQDVRKLRPDKLFENRALDQMVLGSIGLAVLPFMVPPLGRLLGVARLGAADAAVAVGMGTVPTLAVLARRRLELDLQPLEGKPCVTL</sequence>
<dbReference type="SMART" id="SM00831">
    <property type="entry name" value="Cation_ATPase_N"/>
    <property type="match status" value="1"/>
</dbReference>
<dbReference type="RefSeq" id="WP_090269573.1">
    <property type="nucleotide sequence ID" value="NZ_FOEP01000005.1"/>
</dbReference>
<dbReference type="Pfam" id="PF13246">
    <property type="entry name" value="Cation_ATPase"/>
    <property type="match status" value="1"/>
</dbReference>
<feature type="domain" description="Cation-transporting P-type ATPase N-terminal" evidence="11">
    <location>
        <begin position="110"/>
        <end position="184"/>
    </location>
</feature>
<dbReference type="PANTHER" id="PTHR24093">
    <property type="entry name" value="CATION TRANSPORTING ATPASE"/>
    <property type="match status" value="1"/>
</dbReference>
<keyword evidence="5" id="KW-0067">ATP-binding</keyword>
<evidence type="ECO:0000256" key="8">
    <source>
        <dbReference type="ARBA" id="ARBA00022989"/>
    </source>
</evidence>
<dbReference type="GO" id="GO:0046872">
    <property type="term" value="F:metal ion binding"/>
    <property type="evidence" value="ECO:0007669"/>
    <property type="project" value="UniProtKB-KW"/>
</dbReference>
<dbReference type="PANTHER" id="PTHR24093:SF513">
    <property type="entry name" value="CATION-TRANSPORTING ATPASE I-RELATED"/>
    <property type="match status" value="1"/>
</dbReference>
<keyword evidence="3" id="KW-0479">Metal-binding</keyword>
<keyword evidence="9" id="KW-0472">Membrane</keyword>
<dbReference type="GO" id="GO:0016887">
    <property type="term" value="F:ATP hydrolysis activity"/>
    <property type="evidence" value="ECO:0007669"/>
    <property type="project" value="InterPro"/>
</dbReference>